<protein>
    <submittedName>
        <fullName evidence="2">Uncharacterized protein</fullName>
    </submittedName>
</protein>
<dbReference type="Proteomes" id="UP001153269">
    <property type="component" value="Unassembled WGS sequence"/>
</dbReference>
<gene>
    <name evidence="2" type="ORF">PLEPLA_LOCUS35115</name>
</gene>
<feature type="region of interest" description="Disordered" evidence="1">
    <location>
        <begin position="153"/>
        <end position="176"/>
    </location>
</feature>
<evidence type="ECO:0000313" key="2">
    <source>
        <dbReference type="EMBL" id="CAB1447423.1"/>
    </source>
</evidence>
<dbReference type="EMBL" id="CADEAL010003946">
    <property type="protein sequence ID" value="CAB1447423.1"/>
    <property type="molecule type" value="Genomic_DNA"/>
</dbReference>
<proteinExistence type="predicted"/>
<sequence length="176" mass="18672">MLLRRREGTEGNSASAVLPRVNVFYCVLSERGTVRTTPGELDVHPCVLCFAAASPPQAANPGSAEELAALEPAVFKTFGESAQKVVRGCALRLGGEEKEEGPNALARGLKTQGADAVWRNVAQWGLPGVFGSALPCSLKPLLLDCSGTIQADSLRHFSGPPPPPRRRWRNAARGTS</sequence>
<reference evidence="2" key="1">
    <citation type="submission" date="2020-03" db="EMBL/GenBank/DDBJ databases">
        <authorList>
            <person name="Weist P."/>
        </authorList>
    </citation>
    <scope>NUCLEOTIDE SEQUENCE</scope>
</reference>
<name>A0A9N7VDA7_PLEPL</name>
<dbReference type="AlphaFoldDB" id="A0A9N7VDA7"/>
<evidence type="ECO:0000256" key="1">
    <source>
        <dbReference type="SAM" id="MobiDB-lite"/>
    </source>
</evidence>
<comment type="caution">
    <text evidence="2">The sequence shown here is derived from an EMBL/GenBank/DDBJ whole genome shotgun (WGS) entry which is preliminary data.</text>
</comment>
<evidence type="ECO:0000313" key="3">
    <source>
        <dbReference type="Proteomes" id="UP001153269"/>
    </source>
</evidence>
<accession>A0A9N7VDA7</accession>
<organism evidence="2 3">
    <name type="scientific">Pleuronectes platessa</name>
    <name type="common">European plaice</name>
    <dbReference type="NCBI Taxonomy" id="8262"/>
    <lineage>
        <taxon>Eukaryota</taxon>
        <taxon>Metazoa</taxon>
        <taxon>Chordata</taxon>
        <taxon>Craniata</taxon>
        <taxon>Vertebrata</taxon>
        <taxon>Euteleostomi</taxon>
        <taxon>Actinopterygii</taxon>
        <taxon>Neopterygii</taxon>
        <taxon>Teleostei</taxon>
        <taxon>Neoteleostei</taxon>
        <taxon>Acanthomorphata</taxon>
        <taxon>Carangaria</taxon>
        <taxon>Pleuronectiformes</taxon>
        <taxon>Pleuronectoidei</taxon>
        <taxon>Pleuronectidae</taxon>
        <taxon>Pleuronectes</taxon>
    </lineage>
</organism>
<keyword evidence="3" id="KW-1185">Reference proteome</keyword>